<feature type="region of interest" description="Disordered" evidence="6">
    <location>
        <begin position="323"/>
        <end position="345"/>
    </location>
</feature>
<dbReference type="PANTHER" id="PTHR40038">
    <property type="entry name" value="MEMBRANE-ASSOCIATED PROTEIN TCAA"/>
    <property type="match status" value="1"/>
</dbReference>
<dbReference type="RefSeq" id="WP_036783130.1">
    <property type="nucleotide sequence ID" value="NZ_AVBG01000006.1"/>
</dbReference>
<accession>A0A0A2VCX1</accession>
<dbReference type="EMBL" id="AVBG01000006">
    <property type="protein sequence ID" value="KGP91510.1"/>
    <property type="molecule type" value="Genomic_DNA"/>
</dbReference>
<evidence type="ECO:0000256" key="4">
    <source>
        <dbReference type="ARBA" id="ARBA00022989"/>
    </source>
</evidence>
<comment type="caution">
    <text evidence="11">The sequence shown here is derived from an EMBL/GenBank/DDBJ whole genome shotgun (WGS) entry which is preliminary data.</text>
</comment>
<comment type="subcellular location">
    <subcellularLocation>
        <location evidence="1">Cell membrane</location>
        <topology evidence="1">Single-pass membrane protein</topology>
    </subcellularLocation>
</comment>
<dbReference type="InterPro" id="IPR054530">
    <property type="entry name" value="TcaA_4th"/>
</dbReference>
<gene>
    <name evidence="11" type="ORF">N780_19755</name>
</gene>
<dbReference type="Pfam" id="PF22820">
    <property type="entry name" value="TcaA_3rd_4th"/>
    <property type="match status" value="1"/>
</dbReference>
<dbReference type="AlphaFoldDB" id="A0A0A2VCX1"/>
<dbReference type="Pfam" id="PF22813">
    <property type="entry name" value="TcaA_2nd"/>
    <property type="match status" value="1"/>
</dbReference>
<organism evidence="11 12">
    <name type="scientific">Pontibacillus chungwhensis BH030062</name>
    <dbReference type="NCBI Taxonomy" id="1385513"/>
    <lineage>
        <taxon>Bacteria</taxon>
        <taxon>Bacillati</taxon>
        <taxon>Bacillota</taxon>
        <taxon>Bacilli</taxon>
        <taxon>Bacillales</taxon>
        <taxon>Bacillaceae</taxon>
        <taxon>Pontibacillus</taxon>
    </lineage>
</organism>
<evidence type="ECO:0000256" key="1">
    <source>
        <dbReference type="ARBA" id="ARBA00004162"/>
    </source>
</evidence>
<evidence type="ECO:0000313" key="12">
    <source>
        <dbReference type="Proteomes" id="UP000030153"/>
    </source>
</evidence>
<dbReference type="Pfam" id="PF22819">
    <property type="entry name" value="TcaA_5th"/>
    <property type="match status" value="1"/>
</dbReference>
<dbReference type="eggNOG" id="COG4640">
    <property type="taxonomic scope" value="Bacteria"/>
</dbReference>
<dbReference type="STRING" id="1385513.N780_19755"/>
<evidence type="ECO:0008006" key="13">
    <source>
        <dbReference type="Google" id="ProtNLM"/>
    </source>
</evidence>
<protein>
    <recommendedName>
        <fullName evidence="13">Zinc-ribbon domain-containing protein</fullName>
    </recommendedName>
</protein>
<dbReference type="InterPro" id="IPR054529">
    <property type="entry name" value="TcaA_2nd"/>
</dbReference>
<dbReference type="OrthoDB" id="1682769at2"/>
<reference evidence="11 12" key="1">
    <citation type="submission" date="2013-08" db="EMBL/GenBank/DDBJ databases">
        <title>Genome of Pontibacillus chungwhensis.</title>
        <authorList>
            <person name="Wang Q."/>
            <person name="Wang G."/>
        </authorList>
    </citation>
    <scope>NUCLEOTIDE SEQUENCE [LARGE SCALE GENOMIC DNA]</scope>
    <source>
        <strain evidence="11 12">BH030062</strain>
    </source>
</reference>
<feature type="domain" description="TcaA 4th" evidence="10">
    <location>
        <begin position="245"/>
        <end position="309"/>
    </location>
</feature>
<evidence type="ECO:0000259" key="9">
    <source>
        <dbReference type="Pfam" id="PF22819"/>
    </source>
</evidence>
<evidence type="ECO:0000256" key="3">
    <source>
        <dbReference type="ARBA" id="ARBA00022692"/>
    </source>
</evidence>
<evidence type="ECO:0000256" key="5">
    <source>
        <dbReference type="ARBA" id="ARBA00023136"/>
    </source>
</evidence>
<feature type="domain" description="TcaA second" evidence="8">
    <location>
        <begin position="71"/>
        <end position="166"/>
    </location>
</feature>
<dbReference type="Proteomes" id="UP000030153">
    <property type="component" value="Unassembled WGS sequence"/>
</dbReference>
<evidence type="ECO:0000256" key="7">
    <source>
        <dbReference type="SAM" id="Phobius"/>
    </source>
</evidence>
<feature type="transmembrane region" description="Helical" evidence="7">
    <location>
        <begin position="48"/>
        <end position="69"/>
    </location>
</feature>
<dbReference type="GO" id="GO:0005886">
    <property type="term" value="C:plasma membrane"/>
    <property type="evidence" value="ECO:0007669"/>
    <property type="project" value="UniProtKB-SubCell"/>
</dbReference>
<dbReference type="PANTHER" id="PTHR40038:SF1">
    <property type="entry name" value="MEMBRANE-ASSOCIATED PROTEIN TCAA"/>
    <property type="match status" value="1"/>
</dbReference>
<evidence type="ECO:0000256" key="2">
    <source>
        <dbReference type="ARBA" id="ARBA00022475"/>
    </source>
</evidence>
<dbReference type="InterPro" id="IPR054528">
    <property type="entry name" value="TcaA_5th"/>
</dbReference>
<proteinExistence type="predicted"/>
<evidence type="ECO:0000259" key="8">
    <source>
        <dbReference type="Pfam" id="PF22813"/>
    </source>
</evidence>
<keyword evidence="3 7" id="KW-0812">Transmembrane</keyword>
<keyword evidence="12" id="KW-1185">Reference proteome</keyword>
<evidence type="ECO:0000313" key="11">
    <source>
        <dbReference type="EMBL" id="KGP91510.1"/>
    </source>
</evidence>
<sequence>MRFCTECGEAMGESQDFCTSCGTKFLSDTPETRYQRTPPMSKKKKRTLISFGLLAAVLLMAHFTLSTIFDPAKKIQAMDQAMKANNASAFLHELTLENNALLNENEYFTYLKEAGWTTMKEQLSTIITSNETNGTGKQVTDDAGNAIFLVKKRAIVPKLYYTYDIKAIPSTITVSSDIVPSTVITGDHSTKISSTDTFYDLAKAYPGTHTLEGEAENRFGTFSNQLDVLVEHPSGKQEVLFPFNYKTYSLTSNEMGATLFINGESTGLPLIELNEIGPVPSEAPLKVHAQWISHAGETIRSEVIDTQYVQGDQIELQIHKPREAEEAQAVQEEQSESDPVESGATAEGAANHVVAFRSAYERALNEHNFSLMASYLQKGSYAEKELYDYILDLETSVYTYDFRENNVIQSKKVSEQLVEVDMEEMFIFTNHLGEQTRYDRTKRYMVVFENGSYKIQKILINDTIRKDL</sequence>
<evidence type="ECO:0000256" key="6">
    <source>
        <dbReference type="SAM" id="MobiDB-lite"/>
    </source>
</evidence>
<keyword evidence="5 7" id="KW-0472">Membrane</keyword>
<keyword evidence="2" id="KW-1003">Cell membrane</keyword>
<name>A0A0A2VCX1_9BACI</name>
<keyword evidence="4 7" id="KW-1133">Transmembrane helix</keyword>
<feature type="domain" description="TcaA protein NTF2-like" evidence="9">
    <location>
        <begin position="347"/>
        <end position="458"/>
    </location>
</feature>
<evidence type="ECO:0000259" key="10">
    <source>
        <dbReference type="Pfam" id="PF22820"/>
    </source>
</evidence>